<evidence type="ECO:0000256" key="7">
    <source>
        <dbReference type="SAM" id="Phobius"/>
    </source>
</evidence>
<feature type="transmembrane region" description="Helical" evidence="7">
    <location>
        <begin position="366"/>
        <end position="388"/>
    </location>
</feature>
<keyword evidence="10" id="KW-1185">Reference proteome</keyword>
<gene>
    <name evidence="9" type="ORF">PDE_06884</name>
</gene>
<feature type="transmembrane region" description="Helical" evidence="7">
    <location>
        <begin position="174"/>
        <end position="195"/>
    </location>
</feature>
<organism evidence="9 10">
    <name type="scientific">Penicillium oxalicum (strain 114-2 / CGMCC 5302)</name>
    <name type="common">Penicillium decumbens</name>
    <dbReference type="NCBI Taxonomy" id="933388"/>
    <lineage>
        <taxon>Eukaryota</taxon>
        <taxon>Fungi</taxon>
        <taxon>Dikarya</taxon>
        <taxon>Ascomycota</taxon>
        <taxon>Pezizomycotina</taxon>
        <taxon>Eurotiomycetes</taxon>
        <taxon>Eurotiomycetidae</taxon>
        <taxon>Eurotiales</taxon>
        <taxon>Aspergillaceae</taxon>
        <taxon>Penicillium</taxon>
    </lineage>
</organism>
<keyword evidence="3 7" id="KW-0812">Transmembrane</keyword>
<dbReference type="Pfam" id="PF07690">
    <property type="entry name" value="MFS_1"/>
    <property type="match status" value="1"/>
</dbReference>
<dbReference type="SUPFAM" id="SSF103473">
    <property type="entry name" value="MFS general substrate transporter"/>
    <property type="match status" value="1"/>
</dbReference>
<feature type="transmembrane region" description="Helical" evidence="7">
    <location>
        <begin position="276"/>
        <end position="298"/>
    </location>
</feature>
<feature type="domain" description="Major facilitator superfamily (MFS) profile" evidence="8">
    <location>
        <begin position="48"/>
        <end position="459"/>
    </location>
</feature>
<feature type="transmembrane region" description="Helical" evidence="7">
    <location>
        <begin position="340"/>
        <end position="360"/>
    </location>
</feature>
<evidence type="ECO:0000256" key="2">
    <source>
        <dbReference type="ARBA" id="ARBA00022448"/>
    </source>
</evidence>
<feature type="transmembrane region" description="Helical" evidence="7">
    <location>
        <begin position="437"/>
        <end position="456"/>
    </location>
</feature>
<evidence type="ECO:0000313" key="10">
    <source>
        <dbReference type="Proteomes" id="UP000019376"/>
    </source>
</evidence>
<dbReference type="PANTHER" id="PTHR43791:SF40">
    <property type="entry name" value="THIAMINE PATHWAY TRANSPORTER THI73"/>
    <property type="match status" value="1"/>
</dbReference>
<evidence type="ECO:0000259" key="8">
    <source>
        <dbReference type="PROSITE" id="PS50850"/>
    </source>
</evidence>
<dbReference type="Gene3D" id="1.20.1250.20">
    <property type="entry name" value="MFS general substrate transporter like domains"/>
    <property type="match status" value="2"/>
</dbReference>
<accession>S7ZMQ0</accession>
<dbReference type="InterPro" id="IPR011701">
    <property type="entry name" value="MFS"/>
</dbReference>
<dbReference type="PhylomeDB" id="S7ZMQ0"/>
<evidence type="ECO:0000256" key="5">
    <source>
        <dbReference type="ARBA" id="ARBA00023136"/>
    </source>
</evidence>
<dbReference type="FunFam" id="1.20.1250.20:FF:000064">
    <property type="entry name" value="MFS allantoate transporter"/>
    <property type="match status" value="1"/>
</dbReference>
<comment type="similarity">
    <text evidence="6">Belongs to the major facilitator superfamily. Allantoate permease family.</text>
</comment>
<protein>
    <recommendedName>
        <fullName evidence="8">Major facilitator superfamily (MFS) profile domain-containing protein</fullName>
    </recommendedName>
</protein>
<dbReference type="PROSITE" id="PS50850">
    <property type="entry name" value="MFS"/>
    <property type="match status" value="1"/>
</dbReference>
<keyword evidence="4 7" id="KW-1133">Transmembrane helix</keyword>
<sequence>MSDKEPKVTSNSDGFDRDDEAVRYLEGHGNVNPNVDLGALRRKIDRRLMPYMFCCYILQFLDKVMLNYAAVMGIKTDLKLVGNEFSNTATWFFIAYLIAEVPNVYCLQKAPAAKWLGGNVFFWGVAAAASAGAKDYATLLTARIFLGIFEATVGPSLMLLSSQYYTRSEQAPRFTFWYMGLGVAQILGGIISFAFQHVKYADLEGWRIMFIVLGLITSVVGALTFFFIPDTPIKAKWLSEEEKVALLRHVGENQTGVWSTTLNFSQIKDAVCDVQLWLLTLITILISVSSGVVTTYSATLVAGFGFTGPISALLNTPGGLVSIFFTLLVGFGIRKTSNRWAWNVLCTIPGIIGGALMSFLPKHNKAGVLIGIYLVNAIVATLPILYQWTMANCAGHTKRAFASALVAGSFSVGNIIGPQTFQVRDAPEYKPAKIAVLATQAAAAVLSVVLFVYYRWENQRRDQKKGPVDESMLDETKWAGLTDRENPTFRYAY</sequence>
<feature type="transmembrane region" description="Helical" evidence="7">
    <location>
        <begin position="310"/>
        <end position="333"/>
    </location>
</feature>
<name>S7ZMQ0_PENO1</name>
<dbReference type="GO" id="GO:0022857">
    <property type="term" value="F:transmembrane transporter activity"/>
    <property type="evidence" value="ECO:0007669"/>
    <property type="project" value="InterPro"/>
</dbReference>
<dbReference type="OrthoDB" id="6730379at2759"/>
<dbReference type="InterPro" id="IPR020846">
    <property type="entry name" value="MFS_dom"/>
</dbReference>
<dbReference type="eggNOG" id="KOG2533">
    <property type="taxonomic scope" value="Eukaryota"/>
</dbReference>
<proteinExistence type="inferred from homology"/>
<feature type="transmembrane region" description="Helical" evidence="7">
    <location>
        <begin position="139"/>
        <end position="162"/>
    </location>
</feature>
<evidence type="ECO:0000256" key="3">
    <source>
        <dbReference type="ARBA" id="ARBA00022692"/>
    </source>
</evidence>
<dbReference type="STRING" id="933388.S7ZMQ0"/>
<evidence type="ECO:0000256" key="6">
    <source>
        <dbReference type="ARBA" id="ARBA00037968"/>
    </source>
</evidence>
<keyword evidence="5 7" id="KW-0472">Membrane</keyword>
<dbReference type="HOGENOM" id="CLU_001265_0_5_1"/>
<dbReference type="Proteomes" id="UP000019376">
    <property type="component" value="Unassembled WGS sequence"/>
</dbReference>
<dbReference type="AlphaFoldDB" id="S7ZMQ0"/>
<reference evidence="9 10" key="1">
    <citation type="journal article" date="2013" name="PLoS ONE">
        <title>Genomic and secretomic analyses reveal unique features of the lignocellulolytic enzyme system of Penicillium decumbens.</title>
        <authorList>
            <person name="Liu G."/>
            <person name="Zhang L."/>
            <person name="Wei X."/>
            <person name="Zou G."/>
            <person name="Qin Y."/>
            <person name="Ma L."/>
            <person name="Li J."/>
            <person name="Zheng H."/>
            <person name="Wang S."/>
            <person name="Wang C."/>
            <person name="Xun L."/>
            <person name="Zhao G.-P."/>
            <person name="Zhou Z."/>
            <person name="Qu Y."/>
        </authorList>
    </citation>
    <scope>NUCLEOTIDE SEQUENCE [LARGE SCALE GENOMIC DNA]</scope>
    <source>
        <strain evidence="10">114-2 / CGMCC 5302</strain>
    </source>
</reference>
<dbReference type="GO" id="GO:0016020">
    <property type="term" value="C:membrane"/>
    <property type="evidence" value="ECO:0007669"/>
    <property type="project" value="UniProtKB-SubCell"/>
</dbReference>
<feature type="transmembrane region" description="Helical" evidence="7">
    <location>
        <begin position="48"/>
        <end position="69"/>
    </location>
</feature>
<comment type="subcellular location">
    <subcellularLocation>
        <location evidence="1">Membrane</location>
        <topology evidence="1">Multi-pass membrane protein</topology>
    </subcellularLocation>
</comment>
<feature type="transmembrane region" description="Helical" evidence="7">
    <location>
        <begin position="400"/>
        <end position="417"/>
    </location>
</feature>
<feature type="transmembrane region" description="Helical" evidence="7">
    <location>
        <begin position="207"/>
        <end position="228"/>
    </location>
</feature>
<feature type="transmembrane region" description="Helical" evidence="7">
    <location>
        <begin position="89"/>
        <end position="108"/>
    </location>
</feature>
<evidence type="ECO:0000256" key="4">
    <source>
        <dbReference type="ARBA" id="ARBA00022989"/>
    </source>
</evidence>
<feature type="transmembrane region" description="Helical" evidence="7">
    <location>
        <begin position="115"/>
        <end position="133"/>
    </location>
</feature>
<dbReference type="PANTHER" id="PTHR43791">
    <property type="entry name" value="PERMEASE-RELATED"/>
    <property type="match status" value="1"/>
</dbReference>
<dbReference type="InterPro" id="IPR036259">
    <property type="entry name" value="MFS_trans_sf"/>
</dbReference>
<dbReference type="EMBL" id="KB644414">
    <property type="protein sequence ID" value="EPS31925.1"/>
    <property type="molecule type" value="Genomic_DNA"/>
</dbReference>
<evidence type="ECO:0000313" key="9">
    <source>
        <dbReference type="EMBL" id="EPS31925.1"/>
    </source>
</evidence>
<evidence type="ECO:0000256" key="1">
    <source>
        <dbReference type="ARBA" id="ARBA00004141"/>
    </source>
</evidence>
<keyword evidence="2" id="KW-0813">Transport</keyword>